<organism>
    <name type="scientific">Ixodes scapularis</name>
    <name type="common">Black-legged tick</name>
    <name type="synonym">Deer tick</name>
    <dbReference type="NCBI Taxonomy" id="6945"/>
    <lineage>
        <taxon>Eukaryota</taxon>
        <taxon>Metazoa</taxon>
        <taxon>Ecdysozoa</taxon>
        <taxon>Arthropoda</taxon>
        <taxon>Chelicerata</taxon>
        <taxon>Arachnida</taxon>
        <taxon>Acari</taxon>
        <taxon>Parasitiformes</taxon>
        <taxon>Ixodida</taxon>
        <taxon>Ixodoidea</taxon>
        <taxon>Ixodidae</taxon>
        <taxon>Ixodinae</taxon>
        <taxon>Ixodes</taxon>
    </lineage>
</organism>
<dbReference type="InterPro" id="IPR036396">
    <property type="entry name" value="Cyt_P450_sf"/>
</dbReference>
<dbReference type="PANTHER" id="PTHR24302:SF15">
    <property type="entry name" value="FATTY-ACID PEROXYGENASE"/>
    <property type="match status" value="1"/>
</dbReference>
<name>B7Q508_IXOSC</name>
<evidence type="ECO:0000313" key="7">
    <source>
        <dbReference type="EMBL" id="EEC13930.1"/>
    </source>
</evidence>
<keyword evidence="3" id="KW-0479">Metal-binding</keyword>
<keyword evidence="5" id="KW-0408">Iron</keyword>
<dbReference type="SUPFAM" id="SSF48264">
    <property type="entry name" value="Cytochrome P450"/>
    <property type="match status" value="1"/>
</dbReference>
<dbReference type="Pfam" id="PF00067">
    <property type="entry name" value="p450"/>
    <property type="match status" value="1"/>
</dbReference>
<gene>
    <name evidence="7" type="ORF">IscW_ISCW011357</name>
</gene>
<reference evidence="7" key="1">
    <citation type="submission" date="2008-03" db="EMBL/GenBank/DDBJ databases">
        <title>Annotation of Ixodes scapularis.</title>
        <authorList>
            <consortium name="Ixodes scapularis Genome Project Consortium"/>
            <person name="Caler E."/>
            <person name="Hannick L.I."/>
            <person name="Bidwell S."/>
            <person name="Joardar V."/>
            <person name="Thiagarajan M."/>
            <person name="Amedeo P."/>
            <person name="Galinsky K.J."/>
            <person name="Schobel S."/>
            <person name="Inman J."/>
            <person name="Hostetler J."/>
            <person name="Miller J."/>
            <person name="Hammond M."/>
            <person name="Megy K."/>
            <person name="Lawson D."/>
            <person name="Kodira C."/>
            <person name="Sutton G."/>
            <person name="Meyer J."/>
            <person name="Hill C.A."/>
            <person name="Birren B."/>
            <person name="Nene V."/>
            <person name="Collins F."/>
            <person name="Alarcon-Chaidez F."/>
            <person name="Wikel S."/>
            <person name="Strausberg R."/>
        </authorList>
    </citation>
    <scope>NUCLEOTIDE SEQUENCE [LARGE SCALE GENOMIC DNA]</scope>
    <source>
        <strain evidence="7">Wikel colony</strain>
    </source>
</reference>
<evidence type="ECO:0000256" key="6">
    <source>
        <dbReference type="ARBA" id="ARBA00023033"/>
    </source>
</evidence>
<feature type="non-terminal residue" evidence="7">
    <location>
        <position position="154"/>
    </location>
</feature>
<dbReference type="InterPro" id="IPR050705">
    <property type="entry name" value="Cytochrome_P450_3A"/>
</dbReference>
<protein>
    <submittedName>
        <fullName evidence="7">Cytochrome P450, putative</fullName>
        <ecNumber evidence="7">1.14.14.1</ecNumber>
    </submittedName>
</protein>
<dbReference type="PANTHER" id="PTHR24302">
    <property type="entry name" value="CYTOCHROME P450 FAMILY 3"/>
    <property type="match status" value="1"/>
</dbReference>
<evidence type="ECO:0000256" key="2">
    <source>
        <dbReference type="ARBA" id="ARBA00022617"/>
    </source>
</evidence>
<dbReference type="HOGENOM" id="CLU_1717791_0_0_1"/>
<dbReference type="InterPro" id="IPR002401">
    <property type="entry name" value="Cyt_P450_E_grp-I"/>
</dbReference>
<evidence type="ECO:0000256" key="3">
    <source>
        <dbReference type="ARBA" id="ARBA00022723"/>
    </source>
</evidence>
<evidence type="ECO:0000256" key="4">
    <source>
        <dbReference type="ARBA" id="ARBA00023002"/>
    </source>
</evidence>
<dbReference type="VEuPathDB" id="VectorBase:ISCI011357"/>
<keyword evidence="2" id="KW-0349">Heme</keyword>
<proteinExistence type="inferred from homology"/>
<dbReference type="GO" id="GO:0005506">
    <property type="term" value="F:iron ion binding"/>
    <property type="evidence" value="ECO:0007669"/>
    <property type="project" value="InterPro"/>
</dbReference>
<keyword evidence="4 7" id="KW-0560">Oxidoreductase</keyword>
<dbReference type="PhylomeDB" id="B7Q508"/>
<evidence type="ECO:0000256" key="1">
    <source>
        <dbReference type="ARBA" id="ARBA00010617"/>
    </source>
</evidence>
<dbReference type="VEuPathDB" id="VectorBase:ISCW011357"/>
<comment type="similarity">
    <text evidence="1">Belongs to the cytochrome P450 family.</text>
</comment>
<dbReference type="GO" id="GO:0016712">
    <property type="term" value="F:oxidoreductase activity, acting on paired donors, with incorporation or reduction of molecular oxygen, reduced flavin or flavoprotein as one donor, and incorporation of one atom of oxygen"/>
    <property type="evidence" value="ECO:0007669"/>
    <property type="project" value="UniProtKB-EC"/>
</dbReference>
<keyword evidence="6" id="KW-0503">Monooxygenase</keyword>
<dbReference type="EMBL" id="DS858719">
    <property type="protein sequence ID" value="EEC13930.1"/>
    <property type="molecule type" value="Genomic_DNA"/>
</dbReference>
<accession>B7Q508</accession>
<dbReference type="PaxDb" id="6945-B7Q508"/>
<dbReference type="AlphaFoldDB" id="B7Q508"/>
<dbReference type="GO" id="GO:0020037">
    <property type="term" value="F:heme binding"/>
    <property type="evidence" value="ECO:0007669"/>
    <property type="project" value="InterPro"/>
</dbReference>
<dbReference type="PRINTS" id="PR00463">
    <property type="entry name" value="EP450I"/>
</dbReference>
<dbReference type="Gene3D" id="1.10.630.10">
    <property type="entry name" value="Cytochrome P450"/>
    <property type="match status" value="1"/>
</dbReference>
<dbReference type="InterPro" id="IPR001128">
    <property type="entry name" value="Cyt_P450"/>
</dbReference>
<evidence type="ECO:0000256" key="5">
    <source>
        <dbReference type="ARBA" id="ARBA00023004"/>
    </source>
</evidence>
<dbReference type="EC" id="1.14.14.1" evidence="7"/>
<sequence>MTGTFYNGDVPTLVVKDLDFLSYVFIKNFSNFMNRGPRSMDILQIMLEAETDESFEETEVKNGEIKVQKKLTPTEVYVNTGVLLIAGFGTTSVALSNLSFVLAKYPEVQDKVREEVNAAMRKHGRINYAAVTEDLKYLSNVVDETLRIYPVVVA</sequence>